<dbReference type="InterPro" id="IPR012666">
    <property type="entry name" value="CbtA_put"/>
</dbReference>
<feature type="transmembrane region" description="Helical" evidence="1">
    <location>
        <begin position="109"/>
        <end position="127"/>
    </location>
</feature>
<keyword evidence="1" id="KW-1133">Transmembrane helix</keyword>
<keyword evidence="1" id="KW-0472">Membrane</keyword>
<dbReference type="Proteomes" id="UP001500037">
    <property type="component" value="Unassembled WGS sequence"/>
</dbReference>
<dbReference type="EMBL" id="BAAALF010000004">
    <property type="protein sequence ID" value="GAA1217544.1"/>
    <property type="molecule type" value="Genomic_DNA"/>
</dbReference>
<evidence type="ECO:0000256" key="1">
    <source>
        <dbReference type="SAM" id="Phobius"/>
    </source>
</evidence>
<keyword evidence="1" id="KW-0812">Transmembrane</keyword>
<evidence type="ECO:0000313" key="3">
    <source>
        <dbReference type="Proteomes" id="UP001500037"/>
    </source>
</evidence>
<proteinExistence type="predicted"/>
<gene>
    <name evidence="2" type="ORF">GCM10009665_04280</name>
</gene>
<sequence length="292" mass="30621">MEKRLILRGVLAGAVAGLLAFVFARIFAEPQINAAIAYESARDAAQSTLDKAAGLPVEDAGPDLFSRTVQANVGIGVGMVFFGMAMGALFAVAYAICLGRVGNLRPRTLALLVAGGGFAGMYFVPFLKYPANPPSIGHPDTIHERGNLYLVMVLCSVVFLVGAVWLGKRLQARFGNWNATLLAAGAYALVIGVLMAALPSLGELSDNVKEFGHHATETPLPLSNPDGTIAFPGFPADTLFSFRFYSLAAQLLLWASLGLVFGPMAERLLDPARAKAGAKSAATVRTDPVGAA</sequence>
<comment type="caution">
    <text evidence="2">The sequence shown here is derived from an EMBL/GenBank/DDBJ whole genome shotgun (WGS) entry which is preliminary data.</text>
</comment>
<feature type="transmembrane region" description="Helical" evidence="1">
    <location>
        <begin position="73"/>
        <end position="97"/>
    </location>
</feature>
<protein>
    <submittedName>
        <fullName evidence="2">CbtA family protein</fullName>
    </submittedName>
</protein>
<organism evidence="2 3">
    <name type="scientific">Kitasatospora nipponensis</name>
    <dbReference type="NCBI Taxonomy" id="258049"/>
    <lineage>
        <taxon>Bacteria</taxon>
        <taxon>Bacillati</taxon>
        <taxon>Actinomycetota</taxon>
        <taxon>Actinomycetes</taxon>
        <taxon>Kitasatosporales</taxon>
        <taxon>Streptomycetaceae</taxon>
        <taxon>Kitasatospora</taxon>
    </lineage>
</organism>
<evidence type="ECO:0000313" key="2">
    <source>
        <dbReference type="EMBL" id="GAA1217544.1"/>
    </source>
</evidence>
<accession>A0ABP4G8S2</accession>
<keyword evidence="3" id="KW-1185">Reference proteome</keyword>
<name>A0ABP4G8S2_9ACTN</name>
<reference evidence="3" key="1">
    <citation type="journal article" date="2019" name="Int. J. Syst. Evol. Microbiol.">
        <title>The Global Catalogue of Microorganisms (GCM) 10K type strain sequencing project: providing services to taxonomists for standard genome sequencing and annotation.</title>
        <authorList>
            <consortium name="The Broad Institute Genomics Platform"/>
            <consortium name="The Broad Institute Genome Sequencing Center for Infectious Disease"/>
            <person name="Wu L."/>
            <person name="Ma J."/>
        </authorList>
    </citation>
    <scope>NUCLEOTIDE SEQUENCE [LARGE SCALE GENOMIC DNA]</scope>
    <source>
        <strain evidence="3">JCM 13004</strain>
    </source>
</reference>
<dbReference type="RefSeq" id="WP_344438333.1">
    <property type="nucleotide sequence ID" value="NZ_BAAALF010000004.1"/>
</dbReference>
<feature type="transmembrane region" description="Helical" evidence="1">
    <location>
        <begin position="179"/>
        <end position="198"/>
    </location>
</feature>
<dbReference type="Pfam" id="PF09490">
    <property type="entry name" value="CbtA"/>
    <property type="match status" value="1"/>
</dbReference>
<feature type="transmembrane region" description="Helical" evidence="1">
    <location>
        <begin position="244"/>
        <end position="265"/>
    </location>
</feature>
<feature type="transmembrane region" description="Helical" evidence="1">
    <location>
        <begin position="147"/>
        <end position="167"/>
    </location>
</feature>